<proteinExistence type="predicted"/>
<dbReference type="Proteomes" id="UP000664167">
    <property type="component" value="Unassembled WGS sequence"/>
</dbReference>
<dbReference type="RefSeq" id="WP_206963549.1">
    <property type="nucleotide sequence ID" value="NZ_BAAAJJ010000001.1"/>
</dbReference>
<comment type="caution">
    <text evidence="2">The sequence shown here is derived from an EMBL/GenBank/DDBJ whole genome shotgun (WGS) entry which is preliminary data.</text>
</comment>
<dbReference type="Pfam" id="PF04149">
    <property type="entry name" value="DUF397"/>
    <property type="match status" value="1"/>
</dbReference>
<sequence>MRDSRVELSAVEWRRSSYSNTQGGECVEVADGHPTLVPVRDSKRPQGPALLFPAPAWTAFLAQIK</sequence>
<evidence type="ECO:0000313" key="2">
    <source>
        <dbReference type="EMBL" id="MBO0514139.1"/>
    </source>
</evidence>
<dbReference type="InterPro" id="IPR007278">
    <property type="entry name" value="DUF397"/>
</dbReference>
<protein>
    <submittedName>
        <fullName evidence="2">DUF397 domain-containing protein</fullName>
    </submittedName>
</protein>
<dbReference type="EMBL" id="JAFLRJ010000184">
    <property type="protein sequence ID" value="MBO0514139.1"/>
    <property type="molecule type" value="Genomic_DNA"/>
</dbReference>
<evidence type="ECO:0000259" key="1">
    <source>
        <dbReference type="Pfam" id="PF04149"/>
    </source>
</evidence>
<feature type="domain" description="DUF397" evidence="1">
    <location>
        <begin position="12"/>
        <end position="65"/>
    </location>
</feature>
<organism evidence="2 3">
    <name type="scientific">Streptomyces beijiangensis</name>
    <dbReference type="NCBI Taxonomy" id="163361"/>
    <lineage>
        <taxon>Bacteria</taxon>
        <taxon>Bacillati</taxon>
        <taxon>Actinomycetota</taxon>
        <taxon>Actinomycetes</taxon>
        <taxon>Kitasatosporales</taxon>
        <taxon>Streptomycetaceae</taxon>
        <taxon>Streptomyces</taxon>
    </lineage>
</organism>
<accession>A0A939F9I4</accession>
<keyword evidence="3" id="KW-1185">Reference proteome</keyword>
<dbReference type="AlphaFoldDB" id="A0A939F9I4"/>
<evidence type="ECO:0000313" key="3">
    <source>
        <dbReference type="Proteomes" id="UP000664167"/>
    </source>
</evidence>
<gene>
    <name evidence="2" type="ORF">J0695_20385</name>
</gene>
<reference evidence="2" key="1">
    <citation type="submission" date="2021-03" db="EMBL/GenBank/DDBJ databases">
        <title>Streptomyces poriferae sp. nov., a novel marine sponge-derived Actinobacteria species with anti-MRSA activity.</title>
        <authorList>
            <person name="Sandoval-Powers M."/>
            <person name="Kralova S."/>
            <person name="Nguyen G.-S."/>
            <person name="Fawwal D."/>
            <person name="Degnes K."/>
            <person name="Klinkenberg G."/>
            <person name="Sletta H."/>
            <person name="Wentzel A."/>
            <person name="Liles M.R."/>
        </authorList>
    </citation>
    <scope>NUCLEOTIDE SEQUENCE</scope>
    <source>
        <strain evidence="2">DSM 41794</strain>
    </source>
</reference>
<name>A0A939F9I4_9ACTN</name>